<evidence type="ECO:0000256" key="3">
    <source>
        <dbReference type="SAM" id="MobiDB-lite"/>
    </source>
</evidence>
<evidence type="ECO:0000259" key="4">
    <source>
        <dbReference type="PROSITE" id="PS50102"/>
    </source>
</evidence>
<dbReference type="Gene3D" id="4.10.60.10">
    <property type="entry name" value="Zinc finger, CCHC-type"/>
    <property type="match status" value="1"/>
</dbReference>
<evidence type="ECO:0000259" key="5">
    <source>
        <dbReference type="PROSITE" id="PS50158"/>
    </source>
</evidence>
<evidence type="ECO:0000256" key="2">
    <source>
        <dbReference type="PROSITE-ProRule" id="PRU00176"/>
    </source>
</evidence>
<dbReference type="SMART" id="SM00360">
    <property type="entry name" value="RRM"/>
    <property type="match status" value="1"/>
</dbReference>
<feature type="compositionally biased region" description="Low complexity" evidence="3">
    <location>
        <begin position="30"/>
        <end position="42"/>
    </location>
</feature>
<organism evidence="6 7">
    <name type="scientific">Suillus placidus</name>
    <dbReference type="NCBI Taxonomy" id="48579"/>
    <lineage>
        <taxon>Eukaryota</taxon>
        <taxon>Fungi</taxon>
        <taxon>Dikarya</taxon>
        <taxon>Basidiomycota</taxon>
        <taxon>Agaricomycotina</taxon>
        <taxon>Agaricomycetes</taxon>
        <taxon>Agaricomycetidae</taxon>
        <taxon>Boletales</taxon>
        <taxon>Suillineae</taxon>
        <taxon>Suillaceae</taxon>
        <taxon>Suillus</taxon>
    </lineage>
</organism>
<gene>
    <name evidence="6" type="ORF">EV702DRAFT_1225673</name>
</gene>
<dbReference type="AlphaFoldDB" id="A0A9P6ZVL9"/>
<dbReference type="OrthoDB" id="1099063at2759"/>
<name>A0A9P6ZVL9_9AGAM</name>
<evidence type="ECO:0008006" key="8">
    <source>
        <dbReference type="Google" id="ProtNLM"/>
    </source>
</evidence>
<protein>
    <recommendedName>
        <fullName evidence="8">RNA-binding domain-containing protein</fullName>
    </recommendedName>
</protein>
<evidence type="ECO:0000313" key="7">
    <source>
        <dbReference type="Proteomes" id="UP000714275"/>
    </source>
</evidence>
<dbReference type="PANTHER" id="PTHR48038:SF1">
    <property type="entry name" value="RIBONUCLEOPROTEIN RB97D"/>
    <property type="match status" value="1"/>
</dbReference>
<evidence type="ECO:0000313" key="6">
    <source>
        <dbReference type="EMBL" id="KAG1777351.1"/>
    </source>
</evidence>
<dbReference type="InterPro" id="IPR001878">
    <property type="entry name" value="Znf_CCHC"/>
</dbReference>
<feature type="compositionally biased region" description="Basic and acidic residues" evidence="3">
    <location>
        <begin position="339"/>
        <end position="354"/>
    </location>
</feature>
<dbReference type="InterPro" id="IPR012677">
    <property type="entry name" value="Nucleotide-bd_a/b_plait_sf"/>
</dbReference>
<keyword evidence="2" id="KW-0694">RNA-binding</keyword>
<accession>A0A9P6ZVL9</accession>
<dbReference type="Pfam" id="PF00098">
    <property type="entry name" value="zf-CCHC"/>
    <property type="match status" value="1"/>
</dbReference>
<dbReference type="PROSITE" id="PS50102">
    <property type="entry name" value="RRM"/>
    <property type="match status" value="1"/>
</dbReference>
<feature type="region of interest" description="Disordered" evidence="3">
    <location>
        <begin position="226"/>
        <end position="457"/>
    </location>
</feature>
<dbReference type="SMART" id="SM00343">
    <property type="entry name" value="ZnF_C2HC"/>
    <property type="match status" value="1"/>
</dbReference>
<evidence type="ECO:0000256" key="1">
    <source>
        <dbReference type="PROSITE-ProRule" id="PRU00047"/>
    </source>
</evidence>
<keyword evidence="1" id="KW-0479">Metal-binding</keyword>
<dbReference type="PROSITE" id="PS50158">
    <property type="entry name" value="ZF_CCHC"/>
    <property type="match status" value="1"/>
</dbReference>
<dbReference type="GO" id="GO:0003723">
    <property type="term" value="F:RNA binding"/>
    <property type="evidence" value="ECO:0007669"/>
    <property type="project" value="UniProtKB-UniRule"/>
</dbReference>
<dbReference type="InterPro" id="IPR000504">
    <property type="entry name" value="RRM_dom"/>
</dbReference>
<dbReference type="Proteomes" id="UP000714275">
    <property type="component" value="Unassembled WGS sequence"/>
</dbReference>
<keyword evidence="7" id="KW-1185">Reference proteome</keyword>
<feature type="compositionally biased region" description="Basic and acidic residues" evidence="3">
    <location>
        <begin position="281"/>
        <end position="295"/>
    </location>
</feature>
<dbReference type="PANTHER" id="PTHR48038">
    <property type="entry name" value="RIBONUCLEOPROTEIN RB97D"/>
    <property type="match status" value="1"/>
</dbReference>
<feature type="compositionally biased region" description="Basic and acidic residues" evidence="3">
    <location>
        <begin position="369"/>
        <end position="382"/>
    </location>
</feature>
<keyword evidence="1" id="KW-0863">Zinc-finger</keyword>
<reference evidence="6" key="1">
    <citation type="journal article" date="2020" name="New Phytol.">
        <title>Comparative genomics reveals dynamic genome evolution in host specialist ectomycorrhizal fungi.</title>
        <authorList>
            <person name="Lofgren L.A."/>
            <person name="Nguyen N.H."/>
            <person name="Vilgalys R."/>
            <person name="Ruytinx J."/>
            <person name="Liao H.L."/>
            <person name="Branco S."/>
            <person name="Kuo A."/>
            <person name="LaButti K."/>
            <person name="Lipzen A."/>
            <person name="Andreopoulos W."/>
            <person name="Pangilinan J."/>
            <person name="Riley R."/>
            <person name="Hundley H."/>
            <person name="Na H."/>
            <person name="Barry K."/>
            <person name="Grigoriev I.V."/>
            <person name="Stajich J.E."/>
            <person name="Kennedy P.G."/>
        </authorList>
    </citation>
    <scope>NUCLEOTIDE SEQUENCE</scope>
    <source>
        <strain evidence="6">DOB743</strain>
    </source>
</reference>
<feature type="compositionally biased region" description="Basic and acidic residues" evidence="3">
    <location>
        <begin position="432"/>
        <end position="457"/>
    </location>
</feature>
<dbReference type="CDD" id="cd00590">
    <property type="entry name" value="RRM_SF"/>
    <property type="match status" value="1"/>
</dbReference>
<feature type="compositionally biased region" description="Basic and acidic residues" evidence="3">
    <location>
        <begin position="303"/>
        <end position="312"/>
    </location>
</feature>
<comment type="caution">
    <text evidence="6">The sequence shown here is derived from an EMBL/GenBank/DDBJ whole genome shotgun (WGS) entry which is preliminary data.</text>
</comment>
<feature type="domain" description="CCHC-type" evidence="5">
    <location>
        <begin position="212"/>
        <end position="227"/>
    </location>
</feature>
<feature type="compositionally biased region" description="Basic and acidic residues" evidence="3">
    <location>
        <begin position="321"/>
        <end position="331"/>
    </location>
</feature>
<dbReference type="GO" id="GO:0008270">
    <property type="term" value="F:zinc ion binding"/>
    <property type="evidence" value="ECO:0007669"/>
    <property type="project" value="UniProtKB-KW"/>
</dbReference>
<dbReference type="Gene3D" id="3.30.70.330">
    <property type="match status" value="1"/>
</dbReference>
<proteinExistence type="predicted"/>
<feature type="region of interest" description="Disordered" evidence="3">
    <location>
        <begin position="1"/>
        <end position="68"/>
    </location>
</feature>
<feature type="domain" description="RRM" evidence="4">
    <location>
        <begin position="128"/>
        <end position="198"/>
    </location>
</feature>
<dbReference type="Pfam" id="PF00076">
    <property type="entry name" value="RRM_1"/>
    <property type="match status" value="1"/>
</dbReference>
<keyword evidence="1" id="KW-0862">Zinc</keyword>
<dbReference type="EMBL" id="JABBWD010000021">
    <property type="protein sequence ID" value="KAG1777351.1"/>
    <property type="molecule type" value="Genomic_DNA"/>
</dbReference>
<sequence>MAASPLAAQDTNDKWGFGEDPDNMGPMSSADPLVDDAPLAADETTSGQMASGSGHKRTSSGDNGVSGSKTDSAWISTACAMILSPDYDTGRLVGSATKRLATPVPGRSTLASKFCVQIPLFAGLALPNKVYIGGLPDHTRQEDLQSCFGKIGRIAHIELKIGYGFVEFDSREAAEESVAKYNEGYFMGNKIRVELSHGRGRATRRSDDPGACFRCGETGHWARECPRLQSRPPRGSSHEAGLIERLPPRDYLPPRDFGPPARYPPPQDARYYDYPPPPPGRDFRRPPSPIRDQRDYPTGPPPRPRDYDDYRMRGPPPPPSRYDRPYDRDAPPRGYPPPRDFDRYERRPPPDDRYPPTNSRPRTPPGPPPRRDDYDRPLRDYIPRPLTPPPRQSDYPRSPEQPRYRRRSMSPPPRPAHYDAYGANGYSGDRSAPPRDDKRVRDYPPRRDLPEVGYRRT</sequence>
<dbReference type="InterPro" id="IPR035979">
    <property type="entry name" value="RBD_domain_sf"/>
</dbReference>
<dbReference type="SUPFAM" id="SSF54928">
    <property type="entry name" value="RNA-binding domain, RBD"/>
    <property type="match status" value="1"/>
</dbReference>